<reference evidence="5 6" key="2">
    <citation type="submission" date="2018-11" db="EMBL/GenBank/DDBJ databases">
        <authorList>
            <consortium name="Pathogen Informatics"/>
        </authorList>
    </citation>
    <scope>NUCLEOTIDE SEQUENCE [LARGE SCALE GENOMIC DNA]</scope>
</reference>
<feature type="domain" description="Laminin G" evidence="3">
    <location>
        <begin position="108"/>
        <end position="309"/>
    </location>
</feature>
<dbReference type="InterPro" id="IPR013320">
    <property type="entry name" value="ConA-like_dom_sf"/>
</dbReference>
<reference evidence="7" key="1">
    <citation type="submission" date="2016-06" db="UniProtKB">
        <authorList>
            <consortium name="WormBaseParasite"/>
        </authorList>
    </citation>
    <scope>IDENTIFICATION</scope>
</reference>
<protein>
    <submittedName>
        <fullName evidence="7">Basement membrane-specific heparan sulfate proteoglycan core protein</fullName>
    </submittedName>
</protein>
<feature type="domain" description="Ig-like" evidence="4">
    <location>
        <begin position="16"/>
        <end position="100"/>
    </location>
</feature>
<dbReference type="CDD" id="cd00110">
    <property type="entry name" value="LamG"/>
    <property type="match status" value="2"/>
</dbReference>
<dbReference type="EMBL" id="UYWY01020935">
    <property type="protein sequence ID" value="VDM42965.1"/>
    <property type="molecule type" value="Genomic_DNA"/>
</dbReference>
<dbReference type="SUPFAM" id="SSF48726">
    <property type="entry name" value="Immunoglobulin"/>
    <property type="match status" value="1"/>
</dbReference>
<keyword evidence="6" id="KW-1185">Reference proteome</keyword>
<dbReference type="InterPro" id="IPR000742">
    <property type="entry name" value="EGF"/>
</dbReference>
<dbReference type="WBParaSite" id="TCNE_0001164401-mRNA-1">
    <property type="protein sequence ID" value="TCNE_0001164401-mRNA-1"/>
    <property type="gene ID" value="TCNE_0001164401"/>
</dbReference>
<dbReference type="PANTHER" id="PTHR15036:SF85">
    <property type="entry name" value="SP2353, ISOFORM A"/>
    <property type="match status" value="1"/>
</dbReference>
<dbReference type="SMART" id="SM00408">
    <property type="entry name" value="IGc2"/>
    <property type="match status" value="1"/>
</dbReference>
<dbReference type="Pfam" id="PF02210">
    <property type="entry name" value="Laminin_G_2"/>
    <property type="match status" value="1"/>
</dbReference>
<dbReference type="InterPro" id="IPR001791">
    <property type="entry name" value="Laminin_G"/>
</dbReference>
<evidence type="ECO:0000256" key="1">
    <source>
        <dbReference type="ARBA" id="ARBA00023157"/>
    </source>
</evidence>
<sequence>MSRVFATTFFSSDGLPNANAQRVKDAQPMIRAVGQEAHLTCPAEGARGVLGEAKWEKVGGELPYAYSVRNGVLVLKDLARSDGGVYKCTLQTESGMATVTHINLQVSDFVPSFDGAGFVKLKPMTIDEWENVNIKLSVKPKMKDGLILYTSRQKGGEQKTDNFISVGLRKGKVVYRYDVGNGPVELESSYPVRVNEWHRIELRNNKAKAALYVDGDDVVEKKSEVYAISEAPSTNISIGGLESLHSEVESGFTRGLDGTVKAGSARLLYRAYQSISGKMLSRNGVLWSKAVFVQSTPVSMAVSAFQPMCTAGSHATAIEPTGTKVNSASVGRESVTEGCRDSHTKQLLFPEKCVVGSCLKQEDGTHSCLCPYGRTGRLCDQFDDEPLRAISFNGENSFLSLPPPTTLRNYTLEMLVRPRDTKEQLVAYVGSEYDPKRSNFMGIAIRNGKFVHVYNNGDGNVEMEGTEAIEDGSTYKVELKRMGQKGELRINGKKVASKSRLAPFQAATDLFIGGLPPGVVPHRRFSGAAPLNGCIYKV</sequence>
<dbReference type="InterPro" id="IPR036179">
    <property type="entry name" value="Ig-like_dom_sf"/>
</dbReference>
<dbReference type="InterPro" id="IPR050372">
    <property type="entry name" value="Neurexin-related_CASP"/>
</dbReference>
<dbReference type="Gene3D" id="2.60.120.200">
    <property type="match status" value="2"/>
</dbReference>
<evidence type="ECO:0000313" key="5">
    <source>
        <dbReference type="EMBL" id="VDM42965.1"/>
    </source>
</evidence>
<dbReference type="Proteomes" id="UP000050794">
    <property type="component" value="Unassembled WGS sequence"/>
</dbReference>
<evidence type="ECO:0000259" key="3">
    <source>
        <dbReference type="PROSITE" id="PS50025"/>
    </source>
</evidence>
<gene>
    <name evidence="5" type="ORF">TCNE_LOCUS11644</name>
</gene>
<evidence type="ECO:0000259" key="4">
    <source>
        <dbReference type="PROSITE" id="PS50835"/>
    </source>
</evidence>
<dbReference type="InterPro" id="IPR003599">
    <property type="entry name" value="Ig_sub"/>
</dbReference>
<dbReference type="Pfam" id="PF00054">
    <property type="entry name" value="Laminin_G_1"/>
    <property type="match status" value="1"/>
</dbReference>
<proteinExistence type="predicted"/>
<organism evidence="6 7">
    <name type="scientific">Toxocara canis</name>
    <name type="common">Canine roundworm</name>
    <dbReference type="NCBI Taxonomy" id="6265"/>
    <lineage>
        <taxon>Eukaryota</taxon>
        <taxon>Metazoa</taxon>
        <taxon>Ecdysozoa</taxon>
        <taxon>Nematoda</taxon>
        <taxon>Chromadorea</taxon>
        <taxon>Rhabditida</taxon>
        <taxon>Spirurina</taxon>
        <taxon>Ascaridomorpha</taxon>
        <taxon>Ascaridoidea</taxon>
        <taxon>Toxocaridae</taxon>
        <taxon>Toxocara</taxon>
    </lineage>
</organism>
<dbReference type="PROSITE" id="PS50025">
    <property type="entry name" value="LAM_G_DOMAIN"/>
    <property type="match status" value="2"/>
</dbReference>
<dbReference type="InterPro" id="IPR003598">
    <property type="entry name" value="Ig_sub2"/>
</dbReference>
<dbReference type="PROSITE" id="PS50835">
    <property type="entry name" value="IG_LIKE"/>
    <property type="match status" value="1"/>
</dbReference>
<feature type="domain" description="Laminin G" evidence="3">
    <location>
        <begin position="388"/>
        <end position="538"/>
    </location>
</feature>
<dbReference type="PANTHER" id="PTHR15036">
    <property type="entry name" value="PIKACHURIN-LIKE PROTEIN"/>
    <property type="match status" value="1"/>
</dbReference>
<evidence type="ECO:0000313" key="7">
    <source>
        <dbReference type="WBParaSite" id="TCNE_0001164401-mRNA-1"/>
    </source>
</evidence>
<dbReference type="GO" id="GO:0016020">
    <property type="term" value="C:membrane"/>
    <property type="evidence" value="ECO:0007669"/>
    <property type="project" value="UniProtKB-SubCell"/>
</dbReference>
<dbReference type="SUPFAM" id="SSF49899">
    <property type="entry name" value="Concanavalin A-like lectins/glucanases"/>
    <property type="match status" value="2"/>
</dbReference>
<evidence type="ECO:0000313" key="6">
    <source>
        <dbReference type="Proteomes" id="UP000050794"/>
    </source>
</evidence>
<dbReference type="InterPro" id="IPR013783">
    <property type="entry name" value="Ig-like_fold"/>
</dbReference>
<evidence type="ECO:0000256" key="2">
    <source>
        <dbReference type="PROSITE-ProRule" id="PRU00122"/>
    </source>
</evidence>
<comment type="caution">
    <text evidence="2">Lacks conserved residue(s) required for the propagation of feature annotation.</text>
</comment>
<dbReference type="SMART" id="SM00409">
    <property type="entry name" value="IG"/>
    <property type="match status" value="1"/>
</dbReference>
<dbReference type="InterPro" id="IPR007110">
    <property type="entry name" value="Ig-like_dom"/>
</dbReference>
<dbReference type="AlphaFoldDB" id="A0A183UT24"/>
<dbReference type="PROSITE" id="PS00022">
    <property type="entry name" value="EGF_1"/>
    <property type="match status" value="1"/>
</dbReference>
<dbReference type="SMART" id="SM00282">
    <property type="entry name" value="LamG"/>
    <property type="match status" value="2"/>
</dbReference>
<name>A0A183UT24_TOXCA</name>
<dbReference type="Gene3D" id="2.60.40.10">
    <property type="entry name" value="Immunoglobulins"/>
    <property type="match status" value="1"/>
</dbReference>
<accession>A0A183UT24</accession>
<keyword evidence="1" id="KW-1015">Disulfide bond</keyword>